<dbReference type="InterPro" id="IPR016036">
    <property type="entry name" value="Malonyl_transacylase_ACP-bd"/>
</dbReference>
<dbReference type="Pfam" id="PF08242">
    <property type="entry name" value="Methyltransf_12"/>
    <property type="match status" value="1"/>
</dbReference>
<dbReference type="SUPFAM" id="SSF56801">
    <property type="entry name" value="Acetyl-CoA synthetase-like"/>
    <property type="match status" value="1"/>
</dbReference>
<dbReference type="InterPro" id="IPR013120">
    <property type="entry name" value="FAR_NAD-bd"/>
</dbReference>
<evidence type="ECO:0000259" key="11">
    <source>
        <dbReference type="PROSITE" id="PS50075"/>
    </source>
</evidence>
<feature type="domain" description="Carrier" evidence="11">
    <location>
        <begin position="2303"/>
        <end position="2384"/>
    </location>
</feature>
<keyword evidence="2" id="KW-0597">Phosphoprotein</keyword>
<dbReference type="Gene3D" id="3.40.50.720">
    <property type="entry name" value="NAD(P)-binding Rossmann-like Domain"/>
    <property type="match status" value="2"/>
</dbReference>
<dbReference type="InterPro" id="IPR029063">
    <property type="entry name" value="SAM-dependent_MTases_sf"/>
</dbReference>
<dbReference type="InterPro" id="IPR036291">
    <property type="entry name" value="NAD(P)-bd_dom_sf"/>
</dbReference>
<dbReference type="InterPro" id="IPR016039">
    <property type="entry name" value="Thiolase-like"/>
</dbReference>
<feature type="region of interest" description="C-terminal hotdog fold" evidence="9">
    <location>
        <begin position="1043"/>
        <end position="1196"/>
    </location>
</feature>
<dbReference type="SMART" id="SM00827">
    <property type="entry name" value="PKS_AT"/>
    <property type="match status" value="1"/>
</dbReference>
<dbReference type="InterPro" id="IPR013217">
    <property type="entry name" value="Methyltransf_12"/>
</dbReference>
<dbReference type="PROSITE" id="PS00606">
    <property type="entry name" value="KS3_1"/>
    <property type="match status" value="1"/>
</dbReference>
<dbReference type="SMART" id="SM00826">
    <property type="entry name" value="PKS_DH"/>
    <property type="match status" value="1"/>
</dbReference>
<dbReference type="SMART" id="SM00825">
    <property type="entry name" value="PKS_KS"/>
    <property type="match status" value="1"/>
</dbReference>
<dbReference type="Pfam" id="PF00550">
    <property type="entry name" value="PP-binding"/>
    <property type="match status" value="2"/>
</dbReference>
<dbReference type="InterPro" id="IPR042099">
    <property type="entry name" value="ANL_N_sf"/>
</dbReference>
<dbReference type="GO" id="GO:0008168">
    <property type="term" value="F:methyltransferase activity"/>
    <property type="evidence" value="ECO:0007669"/>
    <property type="project" value="UniProtKB-KW"/>
</dbReference>
<dbReference type="GO" id="GO:0016874">
    <property type="term" value="F:ligase activity"/>
    <property type="evidence" value="ECO:0007669"/>
    <property type="project" value="UniProtKB-KW"/>
</dbReference>
<feature type="domain" description="Carrier" evidence="11">
    <location>
        <begin position="3413"/>
        <end position="3493"/>
    </location>
</feature>
<dbReference type="GO" id="GO:0016491">
    <property type="term" value="F:oxidoreductase activity"/>
    <property type="evidence" value="ECO:0007669"/>
    <property type="project" value="UniProtKB-KW"/>
</dbReference>
<dbReference type="PROSITE" id="PS52019">
    <property type="entry name" value="PKS_MFAS_DH"/>
    <property type="match status" value="1"/>
</dbReference>
<dbReference type="InterPro" id="IPR050091">
    <property type="entry name" value="PKS_NRPS_Biosynth_Enz"/>
</dbReference>
<dbReference type="PROSITE" id="PS00455">
    <property type="entry name" value="AMP_BINDING"/>
    <property type="match status" value="1"/>
</dbReference>
<dbReference type="GO" id="GO:0004312">
    <property type="term" value="F:fatty acid synthase activity"/>
    <property type="evidence" value="ECO:0007669"/>
    <property type="project" value="TreeGrafter"/>
</dbReference>
<evidence type="ECO:0000259" key="13">
    <source>
        <dbReference type="PROSITE" id="PS52019"/>
    </source>
</evidence>
<feature type="domain" description="PKS/mFAS DH" evidence="13">
    <location>
        <begin position="889"/>
        <end position="1196"/>
    </location>
</feature>
<dbReference type="Pfam" id="PF00109">
    <property type="entry name" value="ketoacyl-synt"/>
    <property type="match status" value="1"/>
</dbReference>
<dbReference type="GO" id="GO:0032259">
    <property type="term" value="P:methylation"/>
    <property type="evidence" value="ECO:0007669"/>
    <property type="project" value="UniProtKB-KW"/>
</dbReference>
<dbReference type="Gene3D" id="3.30.559.30">
    <property type="entry name" value="Nonribosomal peptide synthetase, condensation domain"/>
    <property type="match status" value="1"/>
</dbReference>
<dbReference type="GO" id="GO:0031177">
    <property type="term" value="F:phosphopantetheine binding"/>
    <property type="evidence" value="ECO:0007669"/>
    <property type="project" value="InterPro"/>
</dbReference>
<dbReference type="Gene3D" id="3.40.50.150">
    <property type="entry name" value="Vaccinia Virus protein VP39"/>
    <property type="match status" value="1"/>
</dbReference>
<dbReference type="Pfam" id="PF22336">
    <property type="entry name" value="RhiE-like_linker"/>
    <property type="match status" value="1"/>
</dbReference>
<dbReference type="PANTHER" id="PTHR43775:SF20">
    <property type="entry name" value="HYBRID PKS-NRPS SYNTHETASE APDA"/>
    <property type="match status" value="1"/>
</dbReference>
<dbReference type="SUPFAM" id="SSF52151">
    <property type="entry name" value="FabD/lysophospholipase-like"/>
    <property type="match status" value="1"/>
</dbReference>
<dbReference type="Pfam" id="PF00501">
    <property type="entry name" value="AMP-binding"/>
    <property type="match status" value="1"/>
</dbReference>
<dbReference type="InterPro" id="IPR023213">
    <property type="entry name" value="CAT-like_dom_sf"/>
</dbReference>
<dbReference type="CDD" id="cd02440">
    <property type="entry name" value="AdoMet_MTases"/>
    <property type="match status" value="1"/>
</dbReference>
<sequence length="3849" mass="420513">MSTINGTPAFQEPIAIVGTSCRFPGGANSPSALWKLLEKPRDVCQEIPPDRFSTTGFYHHDGARHGTTNIRHMYLLEEDVRVFDAGFFNISPNEADSIDPQQRLLLETVYEALEAGGHTLEALRGSDTAVYVGTMGVDYHETLLRDLDTIPTYFATSTNRAILSNRISYFFDWHGPSITIDTACSSSLIAVHQGVQALRNGDSRVAVAAGAQITLGHEMYIVESKLKMLSPTGRSRMWDADADGYARGEGVAAIVMKRLSDAIADGDHIECLIRGTGANQDGFSGGLTVSNTDAQTALILQTYAKAGLDPVNNPSDRPQFFEAHGTGTQAGDPKEAAAIHEAFGRHIHQENGVSLYVGSIKTIVGHLEGAAGLAGFGGTNAHVILEQYVESNSHPNQTTQAFAPFVFSANSEKSLIATLGQHSAFLKSHHGDINTSDLAWTLQSHRSQLPIKTAFSAFSAEQLISKIDKKLEALKANPSTSVGTRTARKPVAPRVLGVFTGQGAQWPAMGAQLIRTSSLVRQRIQNLEQSLATLPPSDRPEWSLRDELLASADTSRVAEAALSQPLCTAVQIVLVDLLQIAGITFSAVVGHSSGEIAAAYAADFISARDAIRIAFYRGRYAHRAGNGKKGAMLAVGTSLEDAKDLLESEPFEGRVAIAAHNSPASVTLSGDADAIVHAQKVFQEEKKFARLLKVEIAYHSHHMLPCVDPYMDALRACGVWVNHDRSNDSCTWYSSVNPGGNPMESIDELKDVYWRDNMANPVMFADAVNNAVTSDEHLNLVLEIGPHPALKGPAVQNISYVRPAGLPYSGILSRGDDDVESLLDAVGLVWTLFGAKSIDLQFYDKTATDTPSDHKLVVGLPSYQWDHGRIHWTESRRSRKTRGRKDAPHELLGSPSPDSNAHDMRWHNILKVNELPWLEGHKLQGQTVFPAAGYVAMALEASRSLTGNKPVELIELHDLRIPRAITFEEGDKSLGVETLITLTGIGYVRDQTATANLSIYAYPVISIGADHDLELMASCRISVTLADPSLTAVSFNPVEDYNMSAVDVDRFYSALTELGYGYSGPFKTMSSMKRRLNYASAFVDDYCYTDDDCTLYLVHPTMLDVAFQSSMLAYSAPGDERLWALHVPTSIRSLSVNPALCPSLPTSGSRLPVHATLDGGPDSFSASIDVLSEDAQHSMIEVEDLIIEPFAPGTEADDRKLFSHTELGLGAPDGPSVVGSWKAEITDEESQNTHPYLYEFLEYTLDRVSRGQHPTINTEWAEDSSEAIQALVSKRSEDIDVRLVAAVGDNLAATARGETSILEHMMYNGLPDEFYQHSLGCERYNSFLGGMAKQISHRYPHANILEIGAGTGSATRAVLESTGGAFSSYTFTDISAGFFTKAGEVFKKYSDKMIFKTFDAEKTPASQGFEPYSYDVIVASNVLHATAFLQKTLVHTRQLLKPGGYLLLLEITDNEPIYGSTVFGALPGWWLGVNDGRRYAPTVTPREWHSVLRKAGFGGIDAITSKTEGSVWPFSVIASQAVDDNVMFLRRPLSSPLPFEPIESLVILGTGSLESAQIAEELSDRLSRFCLKTAILEDLPTESEALELATSSTFVNLVDLDSPIFKDFTADKMDGLKRVFELARHVLWVTHGAMAEEPYHMASLVFSRSISNEAAHITLNILDVAEVDSSVPSVIAEQLLRQCALEEYEHQSLLWSKEPEIFLLDGKLMLPRLLHTTEQNARLNSSRRLVTRSVPLSTSNVSISCEPASRYCLVEDALPPLTESDSQATVRADASTLMALRVESDAFLFLSIGQDASTGHTLVAVSTTSSQATRPITSVPVDRTDNVQSTLALLLAITGDILAESVVLNLPARSRILVHYSHQLQFFAIALSRRAASKDIHVAFSFDRKEDIDASDDGHGAQWIKLASRVPRHVLRKALLRVKPTHFLDMNPGDLSQGIANVLPPDCKHVDSSNFFRAHSALPSSLDQEALRGRLTTTIDAARRTASSVVEDRVQEMAIQLHTINRLFTPGDAASVVQWPMQGEVTVDVRPLNTHQLFSGDKTYILFGLSGELGQSLCDWMVSQGAGCVCLTSRHPNIDPRWLESFHSTSSAVKVFPMDVTDKASVSGVIKTIRATCPPIAGVVNGAMVLSDALFASMSFDQMQMVLKPKIEGSNNIDQSFYDENLDFFILLQRRRRGLAASTIDIGMVTGIGYIETAGQHVVNQLGKYGLSILSEPDFRRAFAETVQAGYPSPNDKDSIPDCVVTTGIRTMLDGEINVTWRNNPIFSHCIITEAKGTDSGVDGLSRNRAAAIPVMEQIAKTPSREAVLGIIQESFLAKLRVILQNADLEMDHDDPLVEVGIDSLVAVEVRSWFLKELKVDVPVLKIVGGASLADICGLAMNKLPETLLPNIGEGNAASQKHALTPPKSQSVTPQLTPGQLGHLRLIKLLQNPSHLNIACLLKLEGTLRADKLVEAAHAVSRRHEALRTGFISEESVSKDDDTNAIQAVFVESGVLVEEGPVKDEAAAQAEYARLEKHHFDLANGECMRIAILAQSPKVHFVVIVWNHLVMDGASFEIFWADLVQAYSGKTLQDSTPQYADYAEKELVDIRSGNLDGQVGFWRQKLSPVLDQGPLPILPFADVRNRQSLATYGFHSARRTNSMPMTRLIQSACQKLKANVFHFYFAVFKVLLTRLLQIEDREVCIGMANANLLEQDTMEGIGNYANALPIVFQKSERSQTFPDVLRQTRTEVLKALANSQVPYAVLLEELQVVRSASYNPVYQAFVNYRSGAKEKRTLGSAQVEFKNWSENKGGYDIVLDVVDNPGGQATVSMQVQKGLYSQEEATVLLGLFDELLSSVVRTPTSIVAQLSIYTEQDEQRALKAGRAEVTDPEAPEQSTLVHSTEEMIRRYPDRVALRDSSGDSLTYAEMAKRVNAIAAALASKDLPTGSIIGAFQHPTVDWACSMLASMRLGLVHLSLDPRFPAARLRAVTDECRLAAVIVNYTSKDDASVLGLADDRIITIEDCEEAATPPPIVATSSMLATLLYTSGSTGKPKGFLLKHEGLLNEVRDSSECFQMTPEDVVLQQSAITFDAALWEVFIAIANGGTAVVVSRDHRVDPSAVTSLLRSEGVTVTIATPTEYSLWIRDGSVDDIKQSPLRLACATGEMLSRAHSDMILGLQKSGLRLNNAYGPSETSIVVSKTDIYPSQTFEQGRRVRNPVGYTGKNRSIYIVDSEMRLLPIGFSGEVVVGGCGVGVGYLQNEALTAAKFVHDPWAGPEQKARGWTRMYRTGDRGFLDEDGCLTLESRMLGDTELKLRGIRMDVQDVEKAIIDTGSGAIRDAVVSVRGEADTQYLVAHLIYNDNVVPQSEQRDFYTNHLVPKLPLPQYMCPGIAVPTKELPMNRNGKLDRAEVAALPVHSPTSDNRESQNRSILLSDVEQQLRELWLKVLPSGAVEVSDLGRESDFFHIGGDSGSLVRLHRLIRQTFQVTFPLVQLFKFSSLRAMAAKVQGQFAQAARSIEWEKETAIDRADIVSRTTELFKPEHAQSPPGPNRGKVILLTGATGNLASALLPELTRNDEIAEVHCVAVRDTAKAETALGAASLSPQQRAKIRLYAGDLTAPRLGVASEGDFARLMATIDAIVHLAAARAFWDDYYVLRAGNVTSVRELLLLAAPRRIPIHFLSSGGVARYTAATQQQQQQYPPVDGSDGYVSGKWAVERILDSAARELGVAATIYRTLPLKADDCNVVGGPVIQREEALDAFVRHSKSLSALPSDSMSAWDGHVDLLRLSSVAQAITQNIIATKNREKSDSADVTITTMVQAHDAETRVTIADIMSHLKTQLGNEQEGFERIDVLEWMEVRSTLGLWC</sequence>
<evidence type="ECO:0000256" key="6">
    <source>
        <dbReference type="ARBA" id="ARBA00022737"/>
    </source>
</evidence>
<dbReference type="InterPro" id="IPR049551">
    <property type="entry name" value="PKS_DH_C"/>
</dbReference>
<dbReference type="Gene3D" id="3.30.559.10">
    <property type="entry name" value="Chloramphenicol acetyltransferase-like domain"/>
    <property type="match status" value="1"/>
</dbReference>
<dbReference type="InterPro" id="IPR036736">
    <property type="entry name" value="ACP-like_sf"/>
</dbReference>
<evidence type="ECO:0000259" key="12">
    <source>
        <dbReference type="PROSITE" id="PS52004"/>
    </source>
</evidence>
<dbReference type="GO" id="GO:0006633">
    <property type="term" value="P:fatty acid biosynthetic process"/>
    <property type="evidence" value="ECO:0007669"/>
    <property type="project" value="InterPro"/>
</dbReference>
<organism evidence="14 15">
    <name type="scientific">Cytospora paraplurivora</name>
    <dbReference type="NCBI Taxonomy" id="2898453"/>
    <lineage>
        <taxon>Eukaryota</taxon>
        <taxon>Fungi</taxon>
        <taxon>Dikarya</taxon>
        <taxon>Ascomycota</taxon>
        <taxon>Pezizomycotina</taxon>
        <taxon>Sordariomycetes</taxon>
        <taxon>Sordariomycetidae</taxon>
        <taxon>Diaporthales</taxon>
        <taxon>Cytosporaceae</taxon>
        <taxon>Cytospora</taxon>
    </lineage>
</organism>
<dbReference type="SUPFAM" id="SSF53901">
    <property type="entry name" value="Thiolase-like"/>
    <property type="match status" value="1"/>
</dbReference>
<evidence type="ECO:0000256" key="4">
    <source>
        <dbReference type="ARBA" id="ARBA00022603"/>
    </source>
</evidence>
<dbReference type="InterPro" id="IPR001242">
    <property type="entry name" value="Condensation_dom"/>
</dbReference>
<dbReference type="InterPro" id="IPR014043">
    <property type="entry name" value="Acyl_transferase_dom"/>
</dbReference>
<dbReference type="PROSITE" id="PS50075">
    <property type="entry name" value="CARRIER"/>
    <property type="match status" value="2"/>
</dbReference>
<dbReference type="EMBL" id="JAJSPL020000026">
    <property type="protein sequence ID" value="KAK7738315.1"/>
    <property type="molecule type" value="Genomic_DNA"/>
</dbReference>
<dbReference type="InterPro" id="IPR001227">
    <property type="entry name" value="Ac_transferase_dom_sf"/>
</dbReference>
<dbReference type="InterPro" id="IPR009081">
    <property type="entry name" value="PP-bd_ACP"/>
</dbReference>
<feature type="region of interest" description="N-terminal hotdog fold" evidence="9">
    <location>
        <begin position="889"/>
        <end position="1030"/>
    </location>
</feature>
<keyword evidence="7" id="KW-0560">Oxidoreductase</keyword>
<dbReference type="CDD" id="cd19532">
    <property type="entry name" value="C_PKS-NRPS"/>
    <property type="match status" value="1"/>
</dbReference>
<evidence type="ECO:0000256" key="5">
    <source>
        <dbReference type="ARBA" id="ARBA00022679"/>
    </source>
</evidence>
<dbReference type="Pfam" id="PF14765">
    <property type="entry name" value="PS-DH"/>
    <property type="match status" value="1"/>
</dbReference>
<dbReference type="InterPro" id="IPR006162">
    <property type="entry name" value="Ppantetheine_attach_site"/>
</dbReference>
<dbReference type="InterPro" id="IPR018201">
    <property type="entry name" value="Ketoacyl_synth_AS"/>
</dbReference>
<dbReference type="InterPro" id="IPR054514">
    <property type="entry name" value="RhiE-like_linker"/>
</dbReference>
<dbReference type="Gene3D" id="3.40.47.10">
    <property type="match status" value="2"/>
</dbReference>
<dbReference type="GO" id="GO:0009403">
    <property type="term" value="P:toxin biosynthetic process"/>
    <property type="evidence" value="ECO:0007669"/>
    <property type="project" value="UniProtKB-ARBA"/>
</dbReference>
<dbReference type="InterPro" id="IPR020807">
    <property type="entry name" value="PKS_DH"/>
</dbReference>
<keyword evidence="1" id="KW-0596">Phosphopantetheine</keyword>
<dbReference type="SUPFAM" id="SSF47336">
    <property type="entry name" value="ACP-like"/>
    <property type="match status" value="2"/>
</dbReference>
<evidence type="ECO:0000313" key="15">
    <source>
        <dbReference type="Proteomes" id="UP001320245"/>
    </source>
</evidence>
<dbReference type="InterPro" id="IPR057326">
    <property type="entry name" value="KR_dom"/>
</dbReference>
<gene>
    <name evidence="14" type="ORF">SLS53_006123</name>
</gene>
<dbReference type="InterPro" id="IPR020806">
    <property type="entry name" value="PKS_PP-bd"/>
</dbReference>
<dbReference type="Proteomes" id="UP001320245">
    <property type="component" value="Unassembled WGS sequence"/>
</dbReference>
<dbReference type="InterPro" id="IPR000873">
    <property type="entry name" value="AMP-dep_synth/lig_dom"/>
</dbReference>
<dbReference type="SUPFAM" id="SSF52777">
    <property type="entry name" value="CoA-dependent acyltransferases"/>
    <property type="match status" value="2"/>
</dbReference>
<feature type="active site" description="Proton donor; for dehydratase activity" evidence="9">
    <location>
        <position position="1104"/>
    </location>
</feature>
<dbReference type="Pfam" id="PF00698">
    <property type="entry name" value="Acyl_transf_1"/>
    <property type="match status" value="1"/>
</dbReference>
<feature type="domain" description="Ketosynthase family 3 (KS3)" evidence="12">
    <location>
        <begin position="11"/>
        <end position="418"/>
    </location>
</feature>
<dbReference type="InterPro" id="IPR013968">
    <property type="entry name" value="PKS_KR"/>
</dbReference>
<dbReference type="InterPro" id="IPR020841">
    <property type="entry name" value="PKS_Beta-ketoAc_synthase_dom"/>
</dbReference>
<dbReference type="SUPFAM" id="SSF55048">
    <property type="entry name" value="Probable ACP-binding domain of malonyl-CoA ACP transacylase"/>
    <property type="match status" value="1"/>
</dbReference>
<evidence type="ECO:0000256" key="1">
    <source>
        <dbReference type="ARBA" id="ARBA00022450"/>
    </source>
</evidence>
<protein>
    <submittedName>
        <fullName evidence="14">Hybrid PKS-NRPS biosynthetic cluster</fullName>
    </submittedName>
</protein>
<dbReference type="Pfam" id="PF02801">
    <property type="entry name" value="Ketoacyl-synt_C"/>
    <property type="match status" value="1"/>
</dbReference>
<keyword evidence="8" id="KW-0511">Multifunctional enzyme</keyword>
<dbReference type="InterPro" id="IPR020845">
    <property type="entry name" value="AMP-binding_CS"/>
</dbReference>
<dbReference type="SUPFAM" id="SSF51735">
    <property type="entry name" value="NAD(P)-binding Rossmann-fold domains"/>
    <property type="match status" value="2"/>
</dbReference>
<dbReference type="InterPro" id="IPR014030">
    <property type="entry name" value="Ketoacyl_synth_N"/>
</dbReference>
<evidence type="ECO:0000256" key="10">
    <source>
        <dbReference type="SAM" id="MobiDB-lite"/>
    </source>
</evidence>
<dbReference type="Gene3D" id="3.40.366.10">
    <property type="entry name" value="Malonyl-Coenzyme A Acyl Carrier Protein, domain 2"/>
    <property type="match status" value="1"/>
</dbReference>
<dbReference type="InterPro" id="IPR049552">
    <property type="entry name" value="PKS_DH_N"/>
</dbReference>
<dbReference type="CDD" id="cd05930">
    <property type="entry name" value="A_NRPS"/>
    <property type="match status" value="1"/>
</dbReference>
<dbReference type="SUPFAM" id="SSF53335">
    <property type="entry name" value="S-adenosyl-L-methionine-dependent methyltransferases"/>
    <property type="match status" value="1"/>
</dbReference>
<reference evidence="14 15" key="1">
    <citation type="journal article" date="2023" name="PLoS ONE">
        <title>Cytospora paraplurivora sp. nov. isolated from orchards with fruit tree decline syndrome in Ontario, Canada.</title>
        <authorList>
            <person name="Ilyukhin E."/>
            <person name="Nguyen H.D.T."/>
            <person name="Castle A.J."/>
            <person name="Ellouze W."/>
        </authorList>
    </citation>
    <scope>NUCLEOTIDE SEQUENCE [LARGE SCALE GENOMIC DNA]</scope>
    <source>
        <strain evidence="14 15">FDS-564</strain>
    </source>
</reference>
<dbReference type="SMART" id="SM00822">
    <property type="entry name" value="PKS_KR"/>
    <property type="match status" value="1"/>
</dbReference>
<evidence type="ECO:0000256" key="2">
    <source>
        <dbReference type="ARBA" id="ARBA00022553"/>
    </source>
</evidence>
<evidence type="ECO:0000256" key="8">
    <source>
        <dbReference type="ARBA" id="ARBA00023268"/>
    </source>
</evidence>
<evidence type="ECO:0000256" key="9">
    <source>
        <dbReference type="PROSITE-ProRule" id="PRU01363"/>
    </source>
</evidence>
<feature type="active site" description="Proton acceptor; for dehydratase activity" evidence="9">
    <location>
        <position position="921"/>
    </location>
</feature>
<dbReference type="InterPro" id="IPR042104">
    <property type="entry name" value="PKS_dehydratase_sf"/>
</dbReference>
<keyword evidence="15" id="KW-1185">Reference proteome</keyword>
<keyword evidence="6" id="KW-0677">Repeat</keyword>
<dbReference type="Gene3D" id="3.10.129.110">
    <property type="entry name" value="Polyketide synthase dehydratase"/>
    <property type="match status" value="1"/>
</dbReference>
<dbReference type="Pfam" id="PF00668">
    <property type="entry name" value="Condensation"/>
    <property type="match status" value="1"/>
</dbReference>
<name>A0AAN9YE97_9PEZI</name>
<comment type="caution">
    <text evidence="14">The sequence shown here is derived from an EMBL/GenBank/DDBJ whole genome shotgun (WGS) entry which is preliminary data.</text>
</comment>
<dbReference type="InterPro" id="IPR049900">
    <property type="entry name" value="PKS_mFAS_DH"/>
</dbReference>
<dbReference type="Gene3D" id="3.40.50.12780">
    <property type="entry name" value="N-terminal domain of ligase-like"/>
    <property type="match status" value="1"/>
</dbReference>
<dbReference type="InterPro" id="IPR014031">
    <property type="entry name" value="Ketoacyl_synth_C"/>
</dbReference>
<evidence type="ECO:0000313" key="14">
    <source>
        <dbReference type="EMBL" id="KAK7738315.1"/>
    </source>
</evidence>
<dbReference type="Gene3D" id="1.10.1240.100">
    <property type="match status" value="1"/>
</dbReference>
<dbReference type="Gene3D" id="1.10.1200.10">
    <property type="entry name" value="ACP-like"/>
    <property type="match status" value="2"/>
</dbReference>
<dbReference type="InterPro" id="IPR045851">
    <property type="entry name" value="AMP-bd_C_sf"/>
</dbReference>
<proteinExistence type="predicted"/>
<dbReference type="Gene3D" id="3.30.300.30">
    <property type="match status" value="1"/>
</dbReference>
<dbReference type="InterPro" id="IPR016035">
    <property type="entry name" value="Acyl_Trfase/lysoPLipase"/>
</dbReference>
<dbReference type="GO" id="GO:0004315">
    <property type="term" value="F:3-oxoacyl-[acyl-carrier-protein] synthase activity"/>
    <property type="evidence" value="ECO:0007669"/>
    <property type="project" value="InterPro"/>
</dbReference>
<feature type="region of interest" description="Disordered" evidence="10">
    <location>
        <begin position="874"/>
        <end position="900"/>
    </location>
</feature>
<dbReference type="PROSITE" id="PS00012">
    <property type="entry name" value="PHOSPHOPANTETHEINE"/>
    <property type="match status" value="1"/>
</dbReference>
<dbReference type="Pfam" id="PF21089">
    <property type="entry name" value="PKS_DH_N"/>
    <property type="match status" value="1"/>
</dbReference>
<keyword evidence="3" id="KW-0436">Ligase</keyword>
<evidence type="ECO:0000256" key="3">
    <source>
        <dbReference type="ARBA" id="ARBA00022598"/>
    </source>
</evidence>
<dbReference type="CDD" id="cd00833">
    <property type="entry name" value="PKS"/>
    <property type="match status" value="1"/>
</dbReference>
<accession>A0AAN9YE97</accession>
<keyword evidence="5" id="KW-0808">Transferase</keyword>
<dbReference type="PROSITE" id="PS52004">
    <property type="entry name" value="KS3_2"/>
    <property type="match status" value="1"/>
</dbReference>
<dbReference type="Pfam" id="PF08659">
    <property type="entry name" value="KR"/>
    <property type="match status" value="1"/>
</dbReference>
<keyword evidence="4" id="KW-0489">Methyltransferase</keyword>
<evidence type="ECO:0000256" key="7">
    <source>
        <dbReference type="ARBA" id="ARBA00023002"/>
    </source>
</evidence>
<dbReference type="Pfam" id="PF07993">
    <property type="entry name" value="NAD_binding_4"/>
    <property type="match status" value="1"/>
</dbReference>
<dbReference type="SMART" id="SM00823">
    <property type="entry name" value="PKS_PP"/>
    <property type="match status" value="2"/>
</dbReference>
<dbReference type="PANTHER" id="PTHR43775">
    <property type="entry name" value="FATTY ACID SYNTHASE"/>
    <property type="match status" value="1"/>
</dbReference>